<reference evidence="1" key="1">
    <citation type="submission" date="2021-06" db="EMBL/GenBank/DDBJ databases">
        <title>Comparative genomics, transcriptomics and evolutionary studies reveal genomic signatures of adaptation to plant cell wall in hemibiotrophic fungi.</title>
        <authorList>
            <consortium name="DOE Joint Genome Institute"/>
            <person name="Baroncelli R."/>
            <person name="Diaz J.F."/>
            <person name="Benocci T."/>
            <person name="Peng M."/>
            <person name="Battaglia E."/>
            <person name="Haridas S."/>
            <person name="Andreopoulos W."/>
            <person name="Labutti K."/>
            <person name="Pangilinan J."/>
            <person name="Floch G.L."/>
            <person name="Makela M.R."/>
            <person name="Henrissat B."/>
            <person name="Grigoriev I.V."/>
            <person name="Crouch J.A."/>
            <person name="De Vries R.P."/>
            <person name="Sukno S.A."/>
            <person name="Thon M.R."/>
        </authorList>
    </citation>
    <scope>NUCLEOTIDE SEQUENCE</scope>
    <source>
        <strain evidence="1">CBS 125086</strain>
    </source>
</reference>
<dbReference type="RefSeq" id="XP_060413118.1">
    <property type="nucleotide sequence ID" value="XM_060551750.1"/>
</dbReference>
<accession>A0AAD8PWT8</accession>
<gene>
    <name evidence="1" type="ORF">LY79DRAFT_241604</name>
</gene>
<dbReference type="GeneID" id="85435990"/>
<protein>
    <submittedName>
        <fullName evidence="1">Uncharacterized protein</fullName>
    </submittedName>
</protein>
<dbReference type="Proteomes" id="UP001230504">
    <property type="component" value="Unassembled WGS sequence"/>
</dbReference>
<comment type="caution">
    <text evidence="1">The sequence shown here is derived from an EMBL/GenBank/DDBJ whole genome shotgun (WGS) entry which is preliminary data.</text>
</comment>
<dbReference type="AlphaFoldDB" id="A0AAD8PWT8"/>
<organism evidence="1 2">
    <name type="scientific">Colletotrichum navitas</name>
    <dbReference type="NCBI Taxonomy" id="681940"/>
    <lineage>
        <taxon>Eukaryota</taxon>
        <taxon>Fungi</taxon>
        <taxon>Dikarya</taxon>
        <taxon>Ascomycota</taxon>
        <taxon>Pezizomycotina</taxon>
        <taxon>Sordariomycetes</taxon>
        <taxon>Hypocreomycetidae</taxon>
        <taxon>Glomerellales</taxon>
        <taxon>Glomerellaceae</taxon>
        <taxon>Colletotrichum</taxon>
        <taxon>Colletotrichum graminicola species complex</taxon>
    </lineage>
</organism>
<sequence>MATRATSWAWLRRPSDHSGRHGITYLPLLQRRLHSPQRWPDFPLDDWTPDHRINVSVRADRVSAESSTTLPVFGTDLPPDDSCTVHELRMLRFCIRMQSTTRPAPVPMSLPLPWETLHSSSNQDFSSSTKAACQAMVVCVCVCVFSSSSFSSSMPTSGPPALSFQWAMGGAMATRTWAESAFSGDAAPRSRLLIRFCFLFAFPLQSSCSLRCTLGTSLCRNFRFRFLQRPELDRTPQVSPR</sequence>
<name>A0AAD8PWT8_9PEZI</name>
<proteinExistence type="predicted"/>
<evidence type="ECO:0000313" key="1">
    <source>
        <dbReference type="EMBL" id="KAK1586160.1"/>
    </source>
</evidence>
<keyword evidence="2" id="KW-1185">Reference proteome</keyword>
<evidence type="ECO:0000313" key="2">
    <source>
        <dbReference type="Proteomes" id="UP001230504"/>
    </source>
</evidence>
<dbReference type="EMBL" id="JAHLJV010000038">
    <property type="protein sequence ID" value="KAK1586160.1"/>
    <property type="molecule type" value="Genomic_DNA"/>
</dbReference>